<accession>A0A0C9Y4Z2</accession>
<feature type="compositionally biased region" description="Basic residues" evidence="1">
    <location>
        <begin position="209"/>
        <end position="218"/>
    </location>
</feature>
<feature type="compositionally biased region" description="Basic and acidic residues" evidence="1">
    <location>
        <begin position="194"/>
        <end position="207"/>
    </location>
</feature>
<reference evidence="2 3" key="1">
    <citation type="submission" date="2014-04" db="EMBL/GenBank/DDBJ databases">
        <authorList>
            <consortium name="DOE Joint Genome Institute"/>
            <person name="Kuo A."/>
            <person name="Kohler A."/>
            <person name="Costa M.D."/>
            <person name="Nagy L.G."/>
            <person name="Floudas D."/>
            <person name="Copeland A."/>
            <person name="Barry K.W."/>
            <person name="Cichocki N."/>
            <person name="Veneault-Fourrey C."/>
            <person name="LaButti K."/>
            <person name="Lindquist E.A."/>
            <person name="Lipzen A."/>
            <person name="Lundell T."/>
            <person name="Morin E."/>
            <person name="Murat C."/>
            <person name="Sun H."/>
            <person name="Tunlid A."/>
            <person name="Henrissat B."/>
            <person name="Grigoriev I.V."/>
            <person name="Hibbett D.S."/>
            <person name="Martin F."/>
            <person name="Nordberg H.P."/>
            <person name="Cantor M.N."/>
            <person name="Hua S.X."/>
        </authorList>
    </citation>
    <scope>NUCLEOTIDE SEQUENCE [LARGE SCALE GENOMIC DNA]</scope>
    <source>
        <strain evidence="2 3">441</strain>
    </source>
</reference>
<name>A0A0C9Y4Z2_9AGAM</name>
<evidence type="ECO:0000313" key="3">
    <source>
        <dbReference type="Proteomes" id="UP000054018"/>
    </source>
</evidence>
<gene>
    <name evidence="2" type="ORF">PISMIDRAFT_18994</name>
</gene>
<feature type="compositionally biased region" description="Basic and acidic residues" evidence="1">
    <location>
        <begin position="175"/>
        <end position="185"/>
    </location>
</feature>
<proteinExistence type="predicted"/>
<evidence type="ECO:0000256" key="1">
    <source>
        <dbReference type="SAM" id="MobiDB-lite"/>
    </source>
</evidence>
<evidence type="ECO:0000313" key="2">
    <source>
        <dbReference type="EMBL" id="KIK12071.1"/>
    </source>
</evidence>
<protein>
    <recommendedName>
        <fullName evidence="4">Zn(2)-C6 fungal-type domain-containing protein</fullName>
    </recommendedName>
</protein>
<dbReference type="HOGENOM" id="CLU_041699_1_0_1"/>
<keyword evidence="3" id="KW-1185">Reference proteome</keyword>
<dbReference type="OrthoDB" id="2663062at2759"/>
<dbReference type="AlphaFoldDB" id="A0A0C9Y4Z2"/>
<dbReference type="EMBL" id="KN834120">
    <property type="protein sequence ID" value="KIK12071.1"/>
    <property type="molecule type" value="Genomic_DNA"/>
</dbReference>
<organism evidence="2 3">
    <name type="scientific">Pisolithus microcarpus 441</name>
    <dbReference type="NCBI Taxonomy" id="765257"/>
    <lineage>
        <taxon>Eukaryota</taxon>
        <taxon>Fungi</taxon>
        <taxon>Dikarya</taxon>
        <taxon>Basidiomycota</taxon>
        <taxon>Agaricomycotina</taxon>
        <taxon>Agaricomycetes</taxon>
        <taxon>Agaricomycetidae</taxon>
        <taxon>Boletales</taxon>
        <taxon>Sclerodermatineae</taxon>
        <taxon>Pisolithaceae</taxon>
        <taxon>Pisolithus</taxon>
    </lineage>
</organism>
<feature type="compositionally biased region" description="Low complexity" evidence="1">
    <location>
        <begin position="140"/>
        <end position="151"/>
    </location>
</feature>
<feature type="compositionally biased region" description="Low complexity" evidence="1">
    <location>
        <begin position="368"/>
        <end position="386"/>
    </location>
</feature>
<feature type="region of interest" description="Disordered" evidence="1">
    <location>
        <begin position="591"/>
        <end position="623"/>
    </location>
</feature>
<sequence length="623" mass="67636">MKFVQTSKALDAAVDRILAIFNRLVVSSGSLESVEKLQCWREAVKEIRRELESIRLIASRTDNVPRTLIGVDKFIHWRDDIGAPGVPFPDWHNSLFPTLDSIAGHPWLLTVEKRYDVTRLGWMVRLESPTAEPVLVAMATTPPRQTPPLTTIEEPSHADSVNKGKGKVMPEESDAIEKERTSRQEVDDDGESEVVEKDVAMDEETSKPIRGRPRKRGRSQSESRPASTRRKSQSWTKGSGSKDGENMGEGMSAPSDPPMTPKPKYGRAQVAARTTPPPDPKACRTCINHKVVCTWTVGNIPCNPCKKRKIGCTKGNIRRASTARTPKAPTRQQATQTPRNPSHPRKPAPPPAEDDTTAQPPQKKAHISQGGQADQSGAGASSSSAPQRHITLVVRPPPEAAPKHAVPPAIRAKLSAYTPLPAPPIPPSCTYSPPPEQTPPRLSPVDATNISYHRRLDAIIQRQDLIFGQVDEIDRRVAQWERRTWGLYQDRMQVLEGELADCRLAVGTLTREIETLRASMHSAHPAQTAGPPPIDEDLLDLFEPSSSNAKNGEAEGSIAAQLQGLVFTATQSGKEMAVSGSQEQSLNAQVAVESGSVPVGSESVAASTGNDEQGGTAGCADDH</sequence>
<evidence type="ECO:0008006" key="4">
    <source>
        <dbReference type="Google" id="ProtNLM"/>
    </source>
</evidence>
<feature type="region of interest" description="Disordered" evidence="1">
    <location>
        <begin position="316"/>
        <end position="386"/>
    </location>
</feature>
<feature type="region of interest" description="Disordered" evidence="1">
    <location>
        <begin position="140"/>
        <end position="284"/>
    </location>
</feature>
<feature type="compositionally biased region" description="Low complexity" evidence="1">
    <location>
        <begin position="591"/>
        <end position="607"/>
    </location>
</feature>
<dbReference type="Proteomes" id="UP000054018">
    <property type="component" value="Unassembled WGS sequence"/>
</dbReference>
<reference evidence="3" key="2">
    <citation type="submission" date="2015-01" db="EMBL/GenBank/DDBJ databases">
        <title>Evolutionary Origins and Diversification of the Mycorrhizal Mutualists.</title>
        <authorList>
            <consortium name="DOE Joint Genome Institute"/>
            <consortium name="Mycorrhizal Genomics Consortium"/>
            <person name="Kohler A."/>
            <person name="Kuo A."/>
            <person name="Nagy L.G."/>
            <person name="Floudas D."/>
            <person name="Copeland A."/>
            <person name="Barry K.W."/>
            <person name="Cichocki N."/>
            <person name="Veneault-Fourrey C."/>
            <person name="LaButti K."/>
            <person name="Lindquist E.A."/>
            <person name="Lipzen A."/>
            <person name="Lundell T."/>
            <person name="Morin E."/>
            <person name="Murat C."/>
            <person name="Riley R."/>
            <person name="Ohm R."/>
            <person name="Sun H."/>
            <person name="Tunlid A."/>
            <person name="Henrissat B."/>
            <person name="Grigoriev I.V."/>
            <person name="Hibbett D.S."/>
            <person name="Martin F."/>
        </authorList>
    </citation>
    <scope>NUCLEOTIDE SEQUENCE [LARGE SCALE GENOMIC DNA]</scope>
    <source>
        <strain evidence="3">441</strain>
    </source>
</reference>